<evidence type="ECO:0000313" key="3">
    <source>
        <dbReference type="Proteomes" id="UP000367825"/>
    </source>
</evidence>
<organism evidence="2 3">
    <name type="scientific">Pandoraea nosoerga</name>
    <dbReference type="NCBI Taxonomy" id="2508296"/>
    <lineage>
        <taxon>Bacteria</taxon>
        <taxon>Pseudomonadati</taxon>
        <taxon>Pseudomonadota</taxon>
        <taxon>Betaproteobacteria</taxon>
        <taxon>Burkholderiales</taxon>
        <taxon>Burkholderiaceae</taxon>
        <taxon>Pandoraea</taxon>
    </lineage>
</organism>
<proteinExistence type="predicted"/>
<evidence type="ECO:0000256" key="1">
    <source>
        <dbReference type="SAM" id="SignalP"/>
    </source>
</evidence>
<sequence length="42" mass="4405">MLAIVICKCWLFMALASAPPPEASFHAADGGWTAVLLSGAMR</sequence>
<feature type="chain" id="PRO_5022917263" evidence="1">
    <location>
        <begin position="19"/>
        <end position="42"/>
    </location>
</feature>
<keyword evidence="3" id="KW-1185">Reference proteome</keyword>
<name>A0A5E4TNU0_9BURK</name>
<dbReference type="EMBL" id="CABPSC010000004">
    <property type="protein sequence ID" value="VVD88254.1"/>
    <property type="molecule type" value="Genomic_DNA"/>
</dbReference>
<gene>
    <name evidence="2" type="ORF">PNO31109_01467</name>
</gene>
<feature type="signal peptide" evidence="1">
    <location>
        <begin position="1"/>
        <end position="18"/>
    </location>
</feature>
<dbReference type="AlphaFoldDB" id="A0A5E4TNU0"/>
<reference evidence="2 3" key="1">
    <citation type="submission" date="2019-08" db="EMBL/GenBank/DDBJ databases">
        <authorList>
            <person name="Peeters C."/>
        </authorList>
    </citation>
    <scope>NUCLEOTIDE SEQUENCE [LARGE SCALE GENOMIC DNA]</scope>
    <source>
        <strain evidence="2 3">LMG 31109</strain>
    </source>
</reference>
<protein>
    <submittedName>
        <fullName evidence="2">Uncharacterized protein</fullName>
    </submittedName>
</protein>
<evidence type="ECO:0000313" key="2">
    <source>
        <dbReference type="EMBL" id="VVD88254.1"/>
    </source>
</evidence>
<dbReference type="Proteomes" id="UP000367825">
    <property type="component" value="Unassembled WGS sequence"/>
</dbReference>
<accession>A0A5E4TNU0</accession>
<keyword evidence="1" id="KW-0732">Signal</keyword>